<dbReference type="KEGG" id="aab:A4R43_03640"/>
<dbReference type="SUPFAM" id="SSF51735">
    <property type="entry name" value="NAD(P)-binding Rossmann-fold domains"/>
    <property type="match status" value="1"/>
</dbReference>
<organism evidence="6 7">
    <name type="scientific">Amycolatopsis albispora</name>
    <dbReference type="NCBI Taxonomy" id="1804986"/>
    <lineage>
        <taxon>Bacteria</taxon>
        <taxon>Bacillati</taxon>
        <taxon>Actinomycetota</taxon>
        <taxon>Actinomycetes</taxon>
        <taxon>Pseudonocardiales</taxon>
        <taxon>Pseudonocardiaceae</taxon>
        <taxon>Amycolatopsis</taxon>
    </lineage>
</organism>
<accession>A0A344L0Z9</accession>
<comment type="similarity">
    <text evidence="1 3">Belongs to the D-isomer specific 2-hydroxyacid dehydrogenase family.</text>
</comment>
<dbReference type="PANTHER" id="PTHR10996">
    <property type="entry name" value="2-HYDROXYACID DEHYDROGENASE-RELATED"/>
    <property type="match status" value="1"/>
</dbReference>
<dbReference type="GO" id="GO:0051287">
    <property type="term" value="F:NAD binding"/>
    <property type="evidence" value="ECO:0007669"/>
    <property type="project" value="InterPro"/>
</dbReference>
<dbReference type="InterPro" id="IPR036291">
    <property type="entry name" value="NAD(P)-bd_dom_sf"/>
</dbReference>
<keyword evidence="2 3" id="KW-0560">Oxidoreductase</keyword>
<dbReference type="InterPro" id="IPR006139">
    <property type="entry name" value="D-isomer_2_OHA_DH_cat_dom"/>
</dbReference>
<evidence type="ECO:0000256" key="2">
    <source>
        <dbReference type="ARBA" id="ARBA00023002"/>
    </source>
</evidence>
<dbReference type="RefSeq" id="WP_113690994.1">
    <property type="nucleotide sequence ID" value="NZ_CP015163.1"/>
</dbReference>
<evidence type="ECO:0000313" key="6">
    <source>
        <dbReference type="EMBL" id="AXB41723.1"/>
    </source>
</evidence>
<dbReference type="Proteomes" id="UP000250434">
    <property type="component" value="Chromosome"/>
</dbReference>
<dbReference type="EMBL" id="CP015163">
    <property type="protein sequence ID" value="AXB41723.1"/>
    <property type="molecule type" value="Genomic_DNA"/>
</dbReference>
<name>A0A344L0Z9_9PSEU</name>
<evidence type="ECO:0000259" key="5">
    <source>
        <dbReference type="Pfam" id="PF02826"/>
    </source>
</evidence>
<sequence length="330" mass="35167">MRILLTDPILSRFTGELTRDGTDGHDWEFLAGRPDDEVVARLGGADVLVASRMTVPMAEAGADLRLVHVTGAGLDRIPLDALAPGTTVCNTFHHGRSIAEHVVMVALMLSRRVLRADRLLRRGIWESVALDPTLQLGGTLAGRTIGVVGFGEIGQQVARAAGALGMRVRAVRRNPDAPLPPDLRLDRVDGDDRLHELLAASDVVVLTVPLSSATKGLIGTAQLARMRPDALLINVARGPIVDEDALFTALVEEEIAGAALDVWWSHPKDGAGATGYTRPFHELENVVLTPHHSGHTRETFTGRAAEIAANIGRLANGAQLSNVVRGTAGR</sequence>
<dbReference type="GO" id="GO:0016616">
    <property type="term" value="F:oxidoreductase activity, acting on the CH-OH group of donors, NAD or NADP as acceptor"/>
    <property type="evidence" value="ECO:0007669"/>
    <property type="project" value="InterPro"/>
</dbReference>
<proteinExistence type="inferred from homology"/>
<protein>
    <submittedName>
        <fullName evidence="6">Hydroxyacid dehydrogenase</fullName>
    </submittedName>
</protein>
<dbReference type="OrthoDB" id="117809at2"/>
<dbReference type="Gene3D" id="3.40.50.720">
    <property type="entry name" value="NAD(P)-binding Rossmann-like Domain"/>
    <property type="match status" value="2"/>
</dbReference>
<dbReference type="SUPFAM" id="SSF52283">
    <property type="entry name" value="Formate/glycerate dehydrogenase catalytic domain-like"/>
    <property type="match status" value="1"/>
</dbReference>
<evidence type="ECO:0000259" key="4">
    <source>
        <dbReference type="Pfam" id="PF00389"/>
    </source>
</evidence>
<dbReference type="InterPro" id="IPR029753">
    <property type="entry name" value="D-isomer_DH_CS"/>
</dbReference>
<evidence type="ECO:0000256" key="1">
    <source>
        <dbReference type="ARBA" id="ARBA00005854"/>
    </source>
</evidence>
<dbReference type="InterPro" id="IPR006140">
    <property type="entry name" value="D-isomer_DH_NAD-bd"/>
</dbReference>
<dbReference type="Pfam" id="PF00389">
    <property type="entry name" value="2-Hacid_dh"/>
    <property type="match status" value="1"/>
</dbReference>
<keyword evidence="7" id="KW-1185">Reference proteome</keyword>
<dbReference type="Pfam" id="PF02826">
    <property type="entry name" value="2-Hacid_dh_C"/>
    <property type="match status" value="1"/>
</dbReference>
<dbReference type="AlphaFoldDB" id="A0A344L0Z9"/>
<gene>
    <name evidence="6" type="ORF">A4R43_03640</name>
</gene>
<reference evidence="6 7" key="1">
    <citation type="submission" date="2016-04" db="EMBL/GenBank/DDBJ databases">
        <title>Complete genome sequence and analysis of deep-sea sediment isolate, Amycolatopsis sp. WP1.</title>
        <authorList>
            <person name="Wang H."/>
            <person name="Chen S."/>
            <person name="Wu Q."/>
        </authorList>
    </citation>
    <scope>NUCLEOTIDE SEQUENCE [LARGE SCALE GENOMIC DNA]</scope>
    <source>
        <strain evidence="6 7">WP1</strain>
    </source>
</reference>
<feature type="domain" description="D-isomer specific 2-hydroxyacid dehydrogenase catalytic" evidence="4">
    <location>
        <begin position="4"/>
        <end position="324"/>
    </location>
</feature>
<dbReference type="CDD" id="cd12165">
    <property type="entry name" value="2-Hacid_dh_6"/>
    <property type="match status" value="1"/>
</dbReference>
<evidence type="ECO:0000256" key="3">
    <source>
        <dbReference type="RuleBase" id="RU003719"/>
    </source>
</evidence>
<feature type="domain" description="D-isomer specific 2-hydroxyacid dehydrogenase NAD-binding" evidence="5">
    <location>
        <begin position="104"/>
        <end position="292"/>
    </location>
</feature>
<dbReference type="PROSITE" id="PS00671">
    <property type="entry name" value="D_2_HYDROXYACID_DH_3"/>
    <property type="match status" value="1"/>
</dbReference>
<evidence type="ECO:0000313" key="7">
    <source>
        <dbReference type="Proteomes" id="UP000250434"/>
    </source>
</evidence>
<dbReference type="InterPro" id="IPR050223">
    <property type="entry name" value="D-isomer_2-hydroxyacid_DH"/>
</dbReference>